<dbReference type="RefSeq" id="XP_041219830.1">
    <property type="nucleotide sequence ID" value="XM_041368112.1"/>
</dbReference>
<dbReference type="AlphaFoldDB" id="A0AAD4HG46"/>
<evidence type="ECO:0000313" key="2">
    <source>
        <dbReference type="EMBL" id="KAG1894254.1"/>
    </source>
</evidence>
<name>A0AAD4HG46_9AGAM</name>
<feature type="region of interest" description="Disordered" evidence="1">
    <location>
        <begin position="240"/>
        <end position="267"/>
    </location>
</feature>
<organism evidence="2 3">
    <name type="scientific">Suillus fuscotomentosus</name>
    <dbReference type="NCBI Taxonomy" id="1912939"/>
    <lineage>
        <taxon>Eukaryota</taxon>
        <taxon>Fungi</taxon>
        <taxon>Dikarya</taxon>
        <taxon>Basidiomycota</taxon>
        <taxon>Agaricomycotina</taxon>
        <taxon>Agaricomycetes</taxon>
        <taxon>Agaricomycetidae</taxon>
        <taxon>Boletales</taxon>
        <taxon>Suillineae</taxon>
        <taxon>Suillaceae</taxon>
        <taxon>Suillus</taxon>
    </lineage>
</organism>
<feature type="region of interest" description="Disordered" evidence="1">
    <location>
        <begin position="17"/>
        <end position="45"/>
    </location>
</feature>
<dbReference type="GeneID" id="64662410"/>
<protein>
    <submittedName>
        <fullName evidence="2">Uncharacterized protein</fullName>
    </submittedName>
</protein>
<evidence type="ECO:0000313" key="3">
    <source>
        <dbReference type="Proteomes" id="UP001195769"/>
    </source>
</evidence>
<feature type="region of interest" description="Disordered" evidence="1">
    <location>
        <begin position="72"/>
        <end position="161"/>
    </location>
</feature>
<feature type="compositionally biased region" description="Polar residues" evidence="1">
    <location>
        <begin position="240"/>
        <end position="258"/>
    </location>
</feature>
<dbReference type="EMBL" id="JABBWK010000082">
    <property type="protein sequence ID" value="KAG1894254.1"/>
    <property type="molecule type" value="Genomic_DNA"/>
</dbReference>
<accession>A0AAD4HG46</accession>
<comment type="caution">
    <text evidence="2">The sequence shown here is derived from an EMBL/GenBank/DDBJ whole genome shotgun (WGS) entry which is preliminary data.</text>
</comment>
<gene>
    <name evidence="2" type="ORF">F5891DRAFT_1195386</name>
</gene>
<reference evidence="2" key="1">
    <citation type="journal article" date="2020" name="New Phytol.">
        <title>Comparative genomics reveals dynamic genome evolution in host specialist ectomycorrhizal fungi.</title>
        <authorList>
            <person name="Lofgren L.A."/>
            <person name="Nguyen N.H."/>
            <person name="Vilgalys R."/>
            <person name="Ruytinx J."/>
            <person name="Liao H.L."/>
            <person name="Branco S."/>
            <person name="Kuo A."/>
            <person name="LaButti K."/>
            <person name="Lipzen A."/>
            <person name="Andreopoulos W."/>
            <person name="Pangilinan J."/>
            <person name="Riley R."/>
            <person name="Hundley H."/>
            <person name="Na H."/>
            <person name="Barry K."/>
            <person name="Grigoriev I.V."/>
            <person name="Stajich J.E."/>
            <person name="Kennedy P.G."/>
        </authorList>
    </citation>
    <scope>NUCLEOTIDE SEQUENCE</scope>
    <source>
        <strain evidence="2">FC203</strain>
    </source>
</reference>
<dbReference type="Proteomes" id="UP001195769">
    <property type="component" value="Unassembled WGS sequence"/>
</dbReference>
<proteinExistence type="predicted"/>
<sequence length="503" mass="55897">MYVTELLWTPNFLRGQHSRTIEGPDELGGATSEEDSAKLQTSPNSISLVMDSTILQDSYDCGWDDPTVDGAAPIHEFSTPDPYDCRCEDGTTAPEEAAKPGEGNATSKEHTPNSQTSPHPMDPVPDSTTLIDDPYDCGWDGSIAPSNQLSMPDPYDCGWEDETAAPNEVIMPGENWAEFSNSMRNEVLQEPIPADDLYESEWDDPMVNRAVSPNKSAAADPYDYGWEDTMDTKASPMNISSEERLNPSQDEGINQPSCQEGHDSTDDMAQLSHSIDKVSQLRQAENHSYECGWDDLVVHETALSKLLMADPHDCGWEDDAVLPEKTTTPGDSTDYTYGCGRQDFAMTTTAEIFQDPSDEHGDYRANQHIIPTDWSRSDSLNSFKVDDIDMENTLPDIEKDSTEDLYDCGWDDLMDNITIKEPPEVSEMREEIDVIDLTLPEGREVIDLTSSPATSRWSFSPADPNAFEEAKESMHQAIQRLNSIGHNDCEYVDLAAPSRLTYT</sequence>
<keyword evidence="3" id="KW-1185">Reference proteome</keyword>
<evidence type="ECO:0000256" key="1">
    <source>
        <dbReference type="SAM" id="MobiDB-lite"/>
    </source>
</evidence>